<evidence type="ECO:0000256" key="4">
    <source>
        <dbReference type="ARBA" id="ARBA00023102"/>
    </source>
</evidence>
<dbReference type="SUPFAM" id="SSF55681">
    <property type="entry name" value="Class II aaRS and biotin synthetases"/>
    <property type="match status" value="1"/>
</dbReference>
<dbReference type="NCBIfam" id="TIGR00443">
    <property type="entry name" value="hisZ_biosyn_reg"/>
    <property type="match status" value="1"/>
</dbReference>
<dbReference type="InterPro" id="IPR045864">
    <property type="entry name" value="aa-tRNA-synth_II/BPL/LPL"/>
</dbReference>
<reference evidence="6" key="1">
    <citation type="submission" date="2020-05" db="EMBL/GenBank/DDBJ databases">
        <authorList>
            <person name="Chiriac C."/>
            <person name="Salcher M."/>
            <person name="Ghai R."/>
            <person name="Kavagutti S V."/>
        </authorList>
    </citation>
    <scope>NUCLEOTIDE SEQUENCE</scope>
</reference>
<keyword evidence="2" id="KW-0963">Cytoplasm</keyword>
<dbReference type="InterPro" id="IPR041715">
    <property type="entry name" value="HisRS-like_core"/>
</dbReference>
<protein>
    <submittedName>
        <fullName evidence="6">Unannotated protein</fullName>
    </submittedName>
</protein>
<dbReference type="GO" id="GO:0004821">
    <property type="term" value="F:histidine-tRNA ligase activity"/>
    <property type="evidence" value="ECO:0007669"/>
    <property type="project" value="TreeGrafter"/>
</dbReference>
<accession>A0A6J7I4W5</accession>
<dbReference type="GO" id="GO:0000105">
    <property type="term" value="P:L-histidine biosynthetic process"/>
    <property type="evidence" value="ECO:0007669"/>
    <property type="project" value="UniProtKB-KW"/>
</dbReference>
<keyword evidence="4" id="KW-0368">Histidine biosynthesis</keyword>
<dbReference type="PANTHER" id="PTHR43707:SF6">
    <property type="entry name" value="ATP PHOSPHORIBOSYLTRANSFERASE REGULATORY SUBUNIT"/>
    <property type="match status" value="1"/>
</dbReference>
<dbReference type="PIRSF" id="PIRSF001549">
    <property type="entry name" value="His-tRNA_synth"/>
    <property type="match status" value="1"/>
</dbReference>
<evidence type="ECO:0000256" key="1">
    <source>
        <dbReference type="ARBA" id="ARBA00004496"/>
    </source>
</evidence>
<evidence type="ECO:0000256" key="2">
    <source>
        <dbReference type="ARBA" id="ARBA00022490"/>
    </source>
</evidence>
<evidence type="ECO:0000256" key="3">
    <source>
        <dbReference type="ARBA" id="ARBA00022605"/>
    </source>
</evidence>
<organism evidence="6">
    <name type="scientific">freshwater metagenome</name>
    <dbReference type="NCBI Taxonomy" id="449393"/>
    <lineage>
        <taxon>unclassified sequences</taxon>
        <taxon>metagenomes</taxon>
        <taxon>ecological metagenomes</taxon>
    </lineage>
</organism>
<dbReference type="Gene3D" id="3.30.930.10">
    <property type="entry name" value="Bira Bifunctional Protein, Domain 2"/>
    <property type="match status" value="1"/>
</dbReference>
<dbReference type="InterPro" id="IPR006195">
    <property type="entry name" value="aa-tRNA-synth_II"/>
</dbReference>
<dbReference type="PANTHER" id="PTHR43707">
    <property type="entry name" value="HISTIDYL-TRNA SYNTHETASE"/>
    <property type="match status" value="1"/>
</dbReference>
<sequence length="328" mass="35249">MALRIPSGTRDVLPEEMAALRRIEQALLATFLEHGFGEVSTPTVEYEDTLRAAEIGLGPAYRVVDDHGELLALRADMTVPIARVVATRYADSEPPLRFCYAARAHRAVRPHRGQAREFLQAGVELFGVPGAAGTAEVLTVLSRALEAAGLREFHLGLGDARIYPSLLSAFDVPEDGRAKLLAELTTRDLAGLDRELLALDLTPEARELLSRVPRMRGSAQVLEGLPVHVADAVADLREILSLLPVDVAGRVIVDLGRAPRLGYYSGHVFEVYDPALGEPLGGGGRYDQLLGRFGREMPAVGFALGVDLLHEALAGEARGETRLGGQGS</sequence>
<dbReference type="InterPro" id="IPR004516">
    <property type="entry name" value="HisRS/HisZ"/>
</dbReference>
<dbReference type="CDD" id="cd00773">
    <property type="entry name" value="HisRS-like_core"/>
    <property type="match status" value="1"/>
</dbReference>
<dbReference type="HAMAP" id="MF_00125">
    <property type="entry name" value="HisZ"/>
    <property type="match status" value="1"/>
</dbReference>
<gene>
    <name evidence="6" type="ORF">UFOPK3674_00840</name>
</gene>
<dbReference type="InterPro" id="IPR004517">
    <property type="entry name" value="HisZ"/>
</dbReference>
<comment type="subcellular location">
    <subcellularLocation>
        <location evidence="1">Cytoplasm</location>
    </subcellularLocation>
</comment>
<dbReference type="AlphaFoldDB" id="A0A6J7I4W5"/>
<proteinExistence type="inferred from homology"/>
<keyword evidence="3" id="KW-0028">Amino-acid biosynthesis</keyword>
<feature type="domain" description="Aminoacyl-transfer RNA synthetases class-II family profile" evidence="5">
    <location>
        <begin position="1"/>
        <end position="316"/>
    </location>
</feature>
<dbReference type="GO" id="GO:0006427">
    <property type="term" value="P:histidyl-tRNA aminoacylation"/>
    <property type="evidence" value="ECO:0007669"/>
    <property type="project" value="TreeGrafter"/>
</dbReference>
<dbReference type="GO" id="GO:0005737">
    <property type="term" value="C:cytoplasm"/>
    <property type="evidence" value="ECO:0007669"/>
    <property type="project" value="UniProtKB-SubCell"/>
</dbReference>
<dbReference type="EMBL" id="CAFBMX010000003">
    <property type="protein sequence ID" value="CAB4925739.1"/>
    <property type="molecule type" value="Genomic_DNA"/>
</dbReference>
<dbReference type="PROSITE" id="PS50862">
    <property type="entry name" value="AA_TRNA_LIGASE_II"/>
    <property type="match status" value="1"/>
</dbReference>
<name>A0A6J7I4W5_9ZZZZ</name>
<evidence type="ECO:0000259" key="5">
    <source>
        <dbReference type="PROSITE" id="PS50862"/>
    </source>
</evidence>
<evidence type="ECO:0000313" key="6">
    <source>
        <dbReference type="EMBL" id="CAB4925739.1"/>
    </source>
</evidence>
<dbReference type="Pfam" id="PF13393">
    <property type="entry name" value="tRNA-synt_His"/>
    <property type="match status" value="1"/>
</dbReference>